<keyword evidence="3" id="KW-1133">Transmembrane helix</keyword>
<dbReference type="Pfam" id="PF09591">
    <property type="entry name" value="DUF2463"/>
    <property type="match status" value="1"/>
</dbReference>
<feature type="transmembrane region" description="Helical" evidence="3">
    <location>
        <begin position="160"/>
        <end position="179"/>
    </location>
</feature>
<name>M1JM60_ENCCN</name>
<dbReference type="VEuPathDB" id="MicrosporidiaDB:AEWR_110020"/>
<evidence type="ECO:0000256" key="2">
    <source>
        <dbReference type="SAM" id="MobiDB-lite"/>
    </source>
</evidence>
<protein>
    <submittedName>
        <fullName evidence="4">Uncharacterized protein</fullName>
    </submittedName>
</protein>
<organism evidence="4">
    <name type="scientific">Encephalitozoon cuniculi</name>
    <name type="common">Microsporidian parasite</name>
    <dbReference type="NCBI Taxonomy" id="6035"/>
    <lineage>
        <taxon>Eukaryota</taxon>
        <taxon>Fungi</taxon>
        <taxon>Fungi incertae sedis</taxon>
        <taxon>Microsporidia</taxon>
        <taxon>Unikaryonidae</taxon>
        <taxon>Encephalitozoon</taxon>
    </lineage>
</organism>
<dbReference type="VEuPathDB" id="MicrosporidiaDB:AEWD_110020"/>
<feature type="transmembrane region" description="Helical" evidence="3">
    <location>
        <begin position="210"/>
        <end position="236"/>
    </location>
</feature>
<dbReference type="VEuPathDB" id="MicrosporidiaDB:M970_110020"/>
<evidence type="ECO:0000313" key="4">
    <source>
        <dbReference type="EMBL" id="AGE96624.1"/>
    </source>
</evidence>
<dbReference type="VEuPathDB" id="MicrosporidiaDB:AEWQ_110020"/>
<feature type="region of interest" description="Disordered" evidence="2">
    <location>
        <begin position="1"/>
        <end position="23"/>
    </location>
</feature>
<feature type="transmembrane region" description="Helical" evidence="3">
    <location>
        <begin position="95"/>
        <end position="117"/>
    </location>
</feature>
<feature type="transmembrane region" description="Helical" evidence="3">
    <location>
        <begin position="26"/>
        <end position="47"/>
    </location>
</feature>
<comment type="similarity">
    <text evidence="1">Belongs to the UPF0328 family.</text>
</comment>
<feature type="compositionally biased region" description="Basic and acidic residues" evidence="2">
    <location>
        <begin position="7"/>
        <end position="17"/>
    </location>
</feature>
<proteinExistence type="inferred from homology"/>
<dbReference type="AlphaFoldDB" id="M1JM60"/>
<reference evidence="4" key="1">
    <citation type="journal article" date="2013" name="Eukaryot. Cell">
        <title>Extremely Reduced Levels of Heterozygosity in the Vertebrate Pathogen Encephalitozoon cuniculi.</title>
        <authorList>
            <person name="Selman M."/>
            <person name="Sak B."/>
            <person name="Kvac M."/>
            <person name="Farinelli L."/>
            <person name="Weiss L.M."/>
            <person name="Corradi N."/>
        </authorList>
    </citation>
    <scope>NUCLEOTIDE SEQUENCE</scope>
</reference>
<feature type="transmembrane region" description="Helical" evidence="3">
    <location>
        <begin position="129"/>
        <end position="148"/>
    </location>
</feature>
<keyword evidence="3" id="KW-0472">Membrane</keyword>
<dbReference type="VEuPathDB" id="MicrosporidiaDB:ECU05_1660"/>
<evidence type="ECO:0000256" key="1">
    <source>
        <dbReference type="ARBA" id="ARBA00010346"/>
    </source>
</evidence>
<evidence type="ECO:0000256" key="3">
    <source>
        <dbReference type="SAM" id="Phobius"/>
    </source>
</evidence>
<keyword evidence="3" id="KW-0812">Transmembrane</keyword>
<sequence length="239" mass="28003">MSNTHVPEPHETNEQRHPTNQSRSKVTYNGLASVISVALPIAMYFIFDKDRFKEDPLLRFATILLPFSYSATQYLFLLYANWKSNYKPEDTLHKALYYSFNALLITFATISILSIVALPIDGWGSRNDIVIHSVILPFFVVWSAYLTFTINCLIMKTIRLTDVNFCMLIALMMMIRIIVEFKSSNREYRYYRQMPTPMFRDTFLPTIKRMVSILTTMLVLATFMYAFIAWKCLIFLRNM</sequence>
<dbReference type="EMBL" id="KC513628">
    <property type="protein sequence ID" value="AGE96624.1"/>
    <property type="molecule type" value="Genomic_DNA"/>
</dbReference>
<dbReference type="InterPro" id="IPR019081">
    <property type="entry name" value="UPF0328"/>
</dbReference>
<accession>M1JM60</accession>
<gene>
    <name evidence="4" type="ORF">ECU11_0070</name>
</gene>
<feature type="transmembrane region" description="Helical" evidence="3">
    <location>
        <begin position="59"/>
        <end position="79"/>
    </location>
</feature>